<dbReference type="AlphaFoldDB" id="A0AAV7QRT7"/>
<organism evidence="1 2">
    <name type="scientific">Pleurodeles waltl</name>
    <name type="common">Iberian ribbed newt</name>
    <dbReference type="NCBI Taxonomy" id="8319"/>
    <lineage>
        <taxon>Eukaryota</taxon>
        <taxon>Metazoa</taxon>
        <taxon>Chordata</taxon>
        <taxon>Craniata</taxon>
        <taxon>Vertebrata</taxon>
        <taxon>Euteleostomi</taxon>
        <taxon>Amphibia</taxon>
        <taxon>Batrachia</taxon>
        <taxon>Caudata</taxon>
        <taxon>Salamandroidea</taxon>
        <taxon>Salamandridae</taxon>
        <taxon>Pleurodelinae</taxon>
        <taxon>Pleurodeles</taxon>
    </lineage>
</organism>
<evidence type="ECO:0000313" key="2">
    <source>
        <dbReference type="Proteomes" id="UP001066276"/>
    </source>
</evidence>
<dbReference type="EMBL" id="JANPWB010000010">
    <property type="protein sequence ID" value="KAJ1143206.1"/>
    <property type="molecule type" value="Genomic_DNA"/>
</dbReference>
<protein>
    <submittedName>
        <fullName evidence="1">Uncharacterized protein</fullName>
    </submittedName>
</protein>
<proteinExistence type="predicted"/>
<reference evidence="1" key="1">
    <citation type="journal article" date="2022" name="bioRxiv">
        <title>Sequencing and chromosome-scale assembly of the giantPleurodeles waltlgenome.</title>
        <authorList>
            <person name="Brown T."/>
            <person name="Elewa A."/>
            <person name="Iarovenko S."/>
            <person name="Subramanian E."/>
            <person name="Araus A.J."/>
            <person name="Petzold A."/>
            <person name="Susuki M."/>
            <person name="Suzuki K.-i.T."/>
            <person name="Hayashi T."/>
            <person name="Toyoda A."/>
            <person name="Oliveira C."/>
            <person name="Osipova E."/>
            <person name="Leigh N.D."/>
            <person name="Simon A."/>
            <person name="Yun M.H."/>
        </authorList>
    </citation>
    <scope>NUCLEOTIDE SEQUENCE</scope>
    <source>
        <strain evidence="1">20211129_DDA</strain>
        <tissue evidence="1">Liver</tissue>
    </source>
</reference>
<evidence type="ECO:0000313" key="1">
    <source>
        <dbReference type="EMBL" id="KAJ1143206.1"/>
    </source>
</evidence>
<name>A0AAV7QRT7_PLEWA</name>
<gene>
    <name evidence="1" type="ORF">NDU88_009517</name>
</gene>
<comment type="caution">
    <text evidence="1">The sequence shown here is derived from an EMBL/GenBank/DDBJ whole genome shotgun (WGS) entry which is preliminary data.</text>
</comment>
<keyword evidence="2" id="KW-1185">Reference proteome</keyword>
<dbReference type="Proteomes" id="UP001066276">
    <property type="component" value="Chromosome 6"/>
</dbReference>
<sequence>MRVMSYGESDSGGKAGMAQVRLDFWQPGTAGLQAGCDSFSALGVPGEQATSLRLGQLAEDSSGGTGTLSTLARSDGAFRSDLLDIKGINWSSSLRATEGYHGRAIYQPEHGEFFANLWT</sequence>
<accession>A0AAV7QRT7</accession>